<evidence type="ECO:0000259" key="12">
    <source>
        <dbReference type="Pfam" id="PF17652"/>
    </source>
</evidence>
<dbReference type="GeneID" id="95978576"/>
<name>A0ABR3P3H4_9PEZI</name>
<evidence type="ECO:0000256" key="5">
    <source>
        <dbReference type="ARBA" id="ARBA00023277"/>
    </source>
</evidence>
<keyword evidence="8" id="KW-0624">Polysaccharide degradation</keyword>
<proteinExistence type="inferred from homology"/>
<evidence type="ECO:0000256" key="3">
    <source>
        <dbReference type="ARBA" id="ARBA00012780"/>
    </source>
</evidence>
<dbReference type="EMBL" id="JBFMKM010000016">
    <property type="protein sequence ID" value="KAL1297328.1"/>
    <property type="molecule type" value="Genomic_DNA"/>
</dbReference>
<evidence type="ECO:0000256" key="2">
    <source>
        <dbReference type="ARBA" id="ARBA00010730"/>
    </source>
</evidence>
<evidence type="ECO:0000256" key="9">
    <source>
        <dbReference type="SAM" id="MobiDB-lite"/>
    </source>
</evidence>
<comment type="caution">
    <text evidence="13">The sequence shown here is derived from an EMBL/GenBank/DDBJ whole genome shotgun (WGS) entry which is preliminary data.</text>
</comment>
<evidence type="ECO:0000256" key="7">
    <source>
        <dbReference type="ARBA" id="ARBA00023316"/>
    </source>
</evidence>
<dbReference type="EC" id="3.2.1.39" evidence="3"/>
<keyword evidence="6" id="KW-0326">Glycosidase</keyword>
<evidence type="ECO:0000313" key="14">
    <source>
        <dbReference type="Proteomes" id="UP001562354"/>
    </source>
</evidence>
<gene>
    <name evidence="13" type="ORF">AAFC00_004876</name>
</gene>
<comment type="catalytic activity">
    <reaction evidence="1">
        <text>Hydrolysis of (1-&gt;3)-beta-D-glucosidic linkages in (1-&gt;3)-beta-D-glucans.</text>
        <dbReference type="EC" id="3.2.1.39"/>
    </reaction>
</comment>
<keyword evidence="10" id="KW-0732">Signal</keyword>
<dbReference type="Gene3D" id="1.10.287.1170">
    <property type="entry name" value="glycoside hydrolase family 81 endo-[beta] glucanase"/>
    <property type="match status" value="1"/>
</dbReference>
<feature type="domain" description="Glycosyl hydrolase family 81 C-terminal" evidence="12">
    <location>
        <begin position="549"/>
        <end position="900"/>
    </location>
</feature>
<feature type="compositionally biased region" description="Polar residues" evidence="9">
    <location>
        <begin position="83"/>
        <end position="103"/>
    </location>
</feature>
<evidence type="ECO:0000256" key="1">
    <source>
        <dbReference type="ARBA" id="ARBA00000382"/>
    </source>
</evidence>
<feature type="signal peptide" evidence="10">
    <location>
        <begin position="1"/>
        <end position="23"/>
    </location>
</feature>
<evidence type="ECO:0000256" key="8">
    <source>
        <dbReference type="ARBA" id="ARBA00023326"/>
    </source>
</evidence>
<feature type="domain" description="Glycosyl hydrolase family 81 N-terminal" evidence="11">
    <location>
        <begin position="218"/>
        <end position="541"/>
    </location>
</feature>
<dbReference type="InterPro" id="IPR040720">
    <property type="entry name" value="GH81_C"/>
</dbReference>
<keyword evidence="5" id="KW-0119">Carbohydrate metabolism</keyword>
<evidence type="ECO:0000256" key="4">
    <source>
        <dbReference type="ARBA" id="ARBA00022801"/>
    </source>
</evidence>
<comment type="similarity">
    <text evidence="2">Belongs to the glycosyl hydrolase 81 family.</text>
</comment>
<dbReference type="Pfam" id="PF03639">
    <property type="entry name" value="Glyco_hydro_81"/>
    <property type="match status" value="1"/>
</dbReference>
<dbReference type="Pfam" id="PF17652">
    <property type="entry name" value="Glyco_hydro81C"/>
    <property type="match status" value="1"/>
</dbReference>
<organism evidence="13 14">
    <name type="scientific">Neodothiora populina</name>
    <dbReference type="NCBI Taxonomy" id="2781224"/>
    <lineage>
        <taxon>Eukaryota</taxon>
        <taxon>Fungi</taxon>
        <taxon>Dikarya</taxon>
        <taxon>Ascomycota</taxon>
        <taxon>Pezizomycotina</taxon>
        <taxon>Dothideomycetes</taxon>
        <taxon>Dothideomycetidae</taxon>
        <taxon>Dothideales</taxon>
        <taxon>Dothioraceae</taxon>
        <taxon>Neodothiora</taxon>
    </lineage>
</organism>
<dbReference type="Proteomes" id="UP001562354">
    <property type="component" value="Unassembled WGS sequence"/>
</dbReference>
<evidence type="ECO:0000256" key="10">
    <source>
        <dbReference type="SAM" id="SignalP"/>
    </source>
</evidence>
<dbReference type="RefSeq" id="XP_069197010.1">
    <property type="nucleotide sequence ID" value="XM_069344584.1"/>
</dbReference>
<evidence type="ECO:0000313" key="13">
    <source>
        <dbReference type="EMBL" id="KAL1297328.1"/>
    </source>
</evidence>
<dbReference type="Gene3D" id="2.70.98.30">
    <property type="entry name" value="Golgi alpha-mannosidase II, domain 4"/>
    <property type="match status" value="1"/>
</dbReference>
<dbReference type="PANTHER" id="PTHR31983">
    <property type="entry name" value="ENDO-1,3(4)-BETA-GLUCANASE 1"/>
    <property type="match status" value="1"/>
</dbReference>
<evidence type="ECO:0000256" key="6">
    <source>
        <dbReference type="ARBA" id="ARBA00023295"/>
    </source>
</evidence>
<protein>
    <recommendedName>
        <fullName evidence="3">glucan endo-1,3-beta-D-glucosidase</fullName>
        <ecNumber evidence="3">3.2.1.39</ecNumber>
    </recommendedName>
</protein>
<keyword evidence="4" id="KW-0378">Hydrolase</keyword>
<keyword evidence="14" id="KW-1185">Reference proteome</keyword>
<dbReference type="PROSITE" id="PS52008">
    <property type="entry name" value="GH81"/>
    <property type="match status" value="1"/>
</dbReference>
<dbReference type="InterPro" id="IPR040451">
    <property type="entry name" value="GH81_N"/>
</dbReference>
<reference evidence="13 14" key="1">
    <citation type="submission" date="2024-07" db="EMBL/GenBank/DDBJ databases">
        <title>Draft sequence of the Neodothiora populina.</title>
        <authorList>
            <person name="Drown D.D."/>
            <person name="Schuette U.S."/>
            <person name="Buechlein A.B."/>
            <person name="Rusch D.R."/>
            <person name="Winton L.W."/>
            <person name="Adams G.A."/>
        </authorList>
    </citation>
    <scope>NUCLEOTIDE SEQUENCE [LARGE SCALE GENOMIC DNA]</scope>
    <source>
        <strain evidence="13 14">CPC 39397</strain>
    </source>
</reference>
<sequence length="919" mass="98599">MISRCVRVLYILLIISQFQNSFAAPIITVTSYECDTTTSTSSIGEPAATVLEASDGQVYVIYSTYTGYTSASGEPHDPEFAPSRTTSQETPSSTSVPQNSEAFSPSAWPSYTSSYTSPLTSASTSLTTPAVYSISDSKTVETYGSIITSLETAGEPGFLPFPTIPVSKYTPLSLIDTASTSVPEPTMTVMASALSVNNIFTSIQSGAPPSQVTQRADHPVGRLGIANQTTKLETNKFYANFFLGSQASSSFTHPYSVSWSKGSGAAGSWGLSVSHIERSQLAYGPGDPAGYFINPIGIQSLILSANELNQTTNLTTDSLDAFSVNVNLLPASGKLPAISFPLVQGMAFVTGVYSNATPKIESSVAFLSVAYIGAVASNSTYKYQASLGDGTTWYIYVTTSQAGYPVNAFSLVSSYRLQGAVGFNGFIQVAKQPTGNASSDAQRLYDASAGTYPTSASVSGSVSGTSGTYGFTWTKGGITSRPLMMFALPHHVEVLSRSGVNVTDIQLTTTTKGLATAVVGNSWTITEPDLPVDMGFAPWSPARRSINSVSSTAATMINSAGSSELSQDIHGQTYLDSMYYSGKALAKFAAIVYSLHDIVGNTSLSATGLQKLETAFAAFVNNTQINPLVYESAWGGVVSSGTYRTGDSGLDFGNTYYNDHHFHYGYFVYAAAVIGYLDPNWLNTGSNKAWVNMLVRDYANPISNDTYFPFSRSFDWYHGHSWAKGLFESGDGKDEESSSEDAMASYAIKMWGRSINDAAMEARGNLMLAMQARSFQKYFLYTSDNPVEPARFIGNKVSGILFENKIDHTTYFGSNAEYIEGIHMLPLMPFSTLTRTQKFVSEEWDKYFSSGRADSVAGGWRGMLYANLAIIDPRTSYLFFSRPNFDMSLLDGGASLTWYLTWSAAMGGSPAAAAADATE</sequence>
<dbReference type="InterPro" id="IPR005200">
    <property type="entry name" value="Endo-beta-glucanase"/>
</dbReference>
<feature type="region of interest" description="Disordered" evidence="9">
    <location>
        <begin position="69"/>
        <end position="105"/>
    </location>
</feature>
<dbReference type="PANTHER" id="PTHR31983:SF0">
    <property type="entry name" value="GLUCAN ENDO-1,3-BETA-D-GLUCOSIDASE 2"/>
    <property type="match status" value="1"/>
</dbReference>
<evidence type="ECO:0000259" key="11">
    <source>
        <dbReference type="Pfam" id="PF03639"/>
    </source>
</evidence>
<feature type="chain" id="PRO_5045791424" description="glucan endo-1,3-beta-D-glucosidase" evidence="10">
    <location>
        <begin position="24"/>
        <end position="919"/>
    </location>
</feature>
<keyword evidence="7" id="KW-0961">Cell wall biogenesis/degradation</keyword>
<accession>A0ABR3P3H4</accession>